<dbReference type="EMBL" id="JABWDY010008475">
    <property type="protein sequence ID" value="KAF5202178.1"/>
    <property type="molecule type" value="Genomic_DNA"/>
</dbReference>
<evidence type="ECO:0000313" key="2">
    <source>
        <dbReference type="Proteomes" id="UP000554482"/>
    </source>
</evidence>
<dbReference type="Proteomes" id="UP000554482">
    <property type="component" value="Unassembled WGS sequence"/>
</dbReference>
<dbReference type="AlphaFoldDB" id="A0A7J6X013"/>
<evidence type="ECO:0008006" key="3">
    <source>
        <dbReference type="Google" id="ProtNLM"/>
    </source>
</evidence>
<gene>
    <name evidence="1" type="ORF">FRX31_008234</name>
</gene>
<protein>
    <recommendedName>
        <fullName evidence="3">Reverse transcriptase zinc-binding domain</fullName>
    </recommendedName>
</protein>
<evidence type="ECO:0000313" key="1">
    <source>
        <dbReference type="EMBL" id="KAF5202178.1"/>
    </source>
</evidence>
<sequence length="180" mass="20961">MFGNGNGTKGNLISLNLDPDVWEWKWNKGKSFSVKSFYNIILQNHKDNNNSMEMSSHLFLECPVSLQVWQALIGHLARANSILTAQDVKAFLLNWPGLNSRGFGEIIWDILPFSTLWVIWKCRNQAIFNEELFIVAKIVREIKCTVWAWMDVDGNYKNRKKDHTIAELFSNWEGLIQDQW</sequence>
<comment type="caution">
    <text evidence="1">The sequence shown here is derived from an EMBL/GenBank/DDBJ whole genome shotgun (WGS) entry which is preliminary data.</text>
</comment>
<dbReference type="OrthoDB" id="1393472at2759"/>
<reference evidence="1 2" key="1">
    <citation type="submission" date="2020-06" db="EMBL/GenBank/DDBJ databases">
        <title>Transcriptomic and genomic resources for Thalictrum thalictroides and T. hernandezii: Facilitating candidate gene discovery in an emerging model plant lineage.</title>
        <authorList>
            <person name="Arias T."/>
            <person name="Riano-Pachon D.M."/>
            <person name="Di Stilio V.S."/>
        </authorList>
    </citation>
    <scope>NUCLEOTIDE SEQUENCE [LARGE SCALE GENOMIC DNA]</scope>
    <source>
        <strain evidence="2">cv. WT478/WT964</strain>
        <tissue evidence="1">Leaves</tissue>
    </source>
</reference>
<proteinExistence type="predicted"/>
<accession>A0A7J6X013</accession>
<organism evidence="1 2">
    <name type="scientific">Thalictrum thalictroides</name>
    <name type="common">Rue-anemone</name>
    <name type="synonym">Anemone thalictroides</name>
    <dbReference type="NCBI Taxonomy" id="46969"/>
    <lineage>
        <taxon>Eukaryota</taxon>
        <taxon>Viridiplantae</taxon>
        <taxon>Streptophyta</taxon>
        <taxon>Embryophyta</taxon>
        <taxon>Tracheophyta</taxon>
        <taxon>Spermatophyta</taxon>
        <taxon>Magnoliopsida</taxon>
        <taxon>Ranunculales</taxon>
        <taxon>Ranunculaceae</taxon>
        <taxon>Thalictroideae</taxon>
        <taxon>Thalictrum</taxon>
    </lineage>
</organism>
<name>A0A7J6X013_THATH</name>
<keyword evidence="2" id="KW-1185">Reference proteome</keyword>